<dbReference type="AlphaFoldDB" id="A0A6A2G1I8"/>
<name>A0A6A2G1I8_BACUN</name>
<protein>
    <submittedName>
        <fullName evidence="1">Uncharacterized protein</fullName>
    </submittedName>
</protein>
<dbReference type="EMBL" id="WCTY01000021">
    <property type="protein sequence ID" value="KAB4183114.1"/>
    <property type="molecule type" value="Genomic_DNA"/>
</dbReference>
<evidence type="ECO:0000313" key="4">
    <source>
        <dbReference type="Proteomes" id="UP000487221"/>
    </source>
</evidence>
<evidence type="ECO:0000313" key="1">
    <source>
        <dbReference type="EMBL" id="KAB4169018.1"/>
    </source>
</evidence>
<comment type="caution">
    <text evidence="1">The sequence shown here is derived from an EMBL/GenBank/DDBJ whole genome shotgun (WGS) entry which is preliminary data.</text>
</comment>
<organism evidence="1 3">
    <name type="scientific">Bacteroides uniformis</name>
    <dbReference type="NCBI Taxonomy" id="820"/>
    <lineage>
        <taxon>Bacteria</taxon>
        <taxon>Pseudomonadati</taxon>
        <taxon>Bacteroidota</taxon>
        <taxon>Bacteroidia</taxon>
        <taxon>Bacteroidales</taxon>
        <taxon>Bacteroidaceae</taxon>
        <taxon>Bacteroides</taxon>
    </lineage>
</organism>
<dbReference type="EMBL" id="WCUG01000010">
    <property type="protein sequence ID" value="KAB4169018.1"/>
    <property type="molecule type" value="Genomic_DNA"/>
</dbReference>
<reference evidence="3 4" key="1">
    <citation type="journal article" date="2019" name="Nat. Med.">
        <title>A library of human gut bacterial isolates paired with longitudinal multiomics data enables mechanistic microbiome research.</title>
        <authorList>
            <person name="Poyet M."/>
            <person name="Groussin M."/>
            <person name="Gibbons S.M."/>
            <person name="Avila-Pacheco J."/>
            <person name="Jiang X."/>
            <person name="Kearney S.M."/>
            <person name="Perrotta A.R."/>
            <person name="Berdy B."/>
            <person name="Zhao S."/>
            <person name="Lieberman T.D."/>
            <person name="Swanson P.K."/>
            <person name="Smith M."/>
            <person name="Roesemann S."/>
            <person name="Alexander J.E."/>
            <person name="Rich S.A."/>
            <person name="Livny J."/>
            <person name="Vlamakis H."/>
            <person name="Clish C."/>
            <person name="Bullock K."/>
            <person name="Deik A."/>
            <person name="Scott J."/>
            <person name="Pierce K.A."/>
            <person name="Xavier R.J."/>
            <person name="Alm E.J."/>
        </authorList>
    </citation>
    <scope>NUCLEOTIDE SEQUENCE [LARGE SCALE GENOMIC DNA]</scope>
    <source>
        <strain evidence="2 4">BIOML-A19</strain>
        <strain evidence="1 3">BIOML-A27</strain>
    </source>
</reference>
<evidence type="ECO:0000313" key="3">
    <source>
        <dbReference type="Proteomes" id="UP000433928"/>
    </source>
</evidence>
<gene>
    <name evidence="2" type="ORF">GAQ44_12145</name>
    <name evidence="1" type="ORF">GAQ59_13285</name>
</gene>
<accession>A0A6A2G1I8</accession>
<dbReference type="Proteomes" id="UP000487221">
    <property type="component" value="Unassembled WGS sequence"/>
</dbReference>
<dbReference type="RefSeq" id="WP_016274329.1">
    <property type="nucleotide sequence ID" value="NZ_CAXSUA010000006.1"/>
</dbReference>
<dbReference type="Proteomes" id="UP000433928">
    <property type="component" value="Unassembled WGS sequence"/>
</dbReference>
<proteinExistence type="predicted"/>
<evidence type="ECO:0000313" key="2">
    <source>
        <dbReference type="EMBL" id="KAB4183114.1"/>
    </source>
</evidence>
<sequence length="114" mass="13426">MTSNNNSTDDGSLSFLNIQPDEANKHFNCPETTQQKLINLQFWLIDFIEDVKTKFGANRFLVKIKFKKDDPESEAKKFFTNSSEIKYILQEIKKRNAFPRKVTMRASGTRYYFE</sequence>